<reference evidence="3 4" key="1">
    <citation type="submission" date="2020-08" db="EMBL/GenBank/DDBJ databases">
        <authorList>
            <person name="Sun Q."/>
            <person name="Inoue M."/>
        </authorList>
    </citation>
    <scope>NUCLEOTIDE SEQUENCE [LARGE SCALE GENOMIC DNA]</scope>
    <source>
        <strain evidence="3 4">CCM 8938</strain>
    </source>
</reference>
<dbReference type="PANTHER" id="PTHR43540">
    <property type="entry name" value="PEROXYUREIDOACRYLATE/UREIDOACRYLATE AMIDOHYDROLASE-RELATED"/>
    <property type="match status" value="1"/>
</dbReference>
<evidence type="ECO:0000313" key="4">
    <source>
        <dbReference type="Proteomes" id="UP000652755"/>
    </source>
</evidence>
<organism evidence="3 4">
    <name type="scientific">Pedobacter fastidiosus</name>
    <dbReference type="NCBI Taxonomy" id="2765361"/>
    <lineage>
        <taxon>Bacteria</taxon>
        <taxon>Pseudomonadati</taxon>
        <taxon>Bacteroidota</taxon>
        <taxon>Sphingobacteriia</taxon>
        <taxon>Sphingobacteriales</taxon>
        <taxon>Sphingobacteriaceae</taxon>
        <taxon>Pedobacter</taxon>
    </lineage>
</organism>
<evidence type="ECO:0000256" key="1">
    <source>
        <dbReference type="ARBA" id="ARBA00022801"/>
    </source>
</evidence>
<protein>
    <submittedName>
        <fullName evidence="3">Cysteine hydrolase</fullName>
    </submittedName>
</protein>
<dbReference type="InterPro" id="IPR050272">
    <property type="entry name" value="Isochorismatase-like_hydrls"/>
</dbReference>
<keyword evidence="1 3" id="KW-0378">Hydrolase</keyword>
<accession>A0ABR7KX07</accession>
<evidence type="ECO:0000259" key="2">
    <source>
        <dbReference type="Pfam" id="PF00857"/>
    </source>
</evidence>
<dbReference type="InterPro" id="IPR036380">
    <property type="entry name" value="Isochorismatase-like_sf"/>
</dbReference>
<dbReference type="Proteomes" id="UP000652755">
    <property type="component" value="Unassembled WGS sequence"/>
</dbReference>
<evidence type="ECO:0000313" key="3">
    <source>
        <dbReference type="EMBL" id="MBC6112639.1"/>
    </source>
</evidence>
<keyword evidence="4" id="KW-1185">Reference proteome</keyword>
<dbReference type="RefSeq" id="WP_187073058.1">
    <property type="nucleotide sequence ID" value="NZ_JACRYL010000023.1"/>
</dbReference>
<dbReference type="InterPro" id="IPR000868">
    <property type="entry name" value="Isochorismatase-like_dom"/>
</dbReference>
<proteinExistence type="predicted"/>
<comment type="caution">
    <text evidence="3">The sequence shown here is derived from an EMBL/GenBank/DDBJ whole genome shotgun (WGS) entry which is preliminary data.</text>
</comment>
<sequence length="192" mass="21020">MNNEKKHGAALLVMDMQTAVISHLHDYSQIIEQVSKAIGFARVRDIPVIYVMVDFRPGMPEVGENNKIFSASKARLSGLSNLPAMDIDPSLRPDTGDIIVTKKRVSAFTGSDLELVLRANGISHLMLSGVATSGVVLSTLREAADKDFEITVLSDCCTDMDRQLHDVLIKSVFPTQASVSTLSDLENMDWKT</sequence>
<dbReference type="CDD" id="cd00431">
    <property type="entry name" value="cysteine_hydrolases"/>
    <property type="match status" value="1"/>
</dbReference>
<dbReference type="PANTHER" id="PTHR43540:SF1">
    <property type="entry name" value="ISOCHORISMATASE HYDROLASE"/>
    <property type="match status" value="1"/>
</dbReference>
<gene>
    <name evidence="3" type="ORF">H7U22_19625</name>
</gene>
<name>A0ABR7KX07_9SPHI</name>
<dbReference type="GO" id="GO:0016787">
    <property type="term" value="F:hydrolase activity"/>
    <property type="evidence" value="ECO:0007669"/>
    <property type="project" value="UniProtKB-KW"/>
</dbReference>
<dbReference type="EMBL" id="JACRYL010000023">
    <property type="protein sequence ID" value="MBC6112639.1"/>
    <property type="molecule type" value="Genomic_DNA"/>
</dbReference>
<dbReference type="SUPFAM" id="SSF52499">
    <property type="entry name" value="Isochorismatase-like hydrolases"/>
    <property type="match status" value="1"/>
</dbReference>
<dbReference type="Pfam" id="PF00857">
    <property type="entry name" value="Isochorismatase"/>
    <property type="match status" value="1"/>
</dbReference>
<feature type="domain" description="Isochorismatase-like" evidence="2">
    <location>
        <begin position="9"/>
        <end position="182"/>
    </location>
</feature>
<dbReference type="Gene3D" id="3.40.50.850">
    <property type="entry name" value="Isochorismatase-like"/>
    <property type="match status" value="1"/>
</dbReference>